<sequence length="176" mass="19706">MAPPAPHLVDGILEEIFLQLPTPVALVRASTACVRFRRIITEGSFLRRYRKLHRPPLLGFAADKGGFHPAQEPHPSAPIARAFADGADFSYSFVPKPNIAWLTPWYVRDIRDGRVLIECRSRSEIEAVFTNLAVCDPVSRRYVLLAPIPEEMTAQQGHLLEFESMLAPIGEDDDES</sequence>
<name>A0ACD5Z937_AVESA</name>
<evidence type="ECO:0000313" key="1">
    <source>
        <dbReference type="EnsemblPlants" id="AVESA.00010b.r2.6CG1117050.1.CDS.1"/>
    </source>
</evidence>
<dbReference type="Proteomes" id="UP001732700">
    <property type="component" value="Chromosome 6C"/>
</dbReference>
<evidence type="ECO:0000313" key="2">
    <source>
        <dbReference type="Proteomes" id="UP001732700"/>
    </source>
</evidence>
<proteinExistence type="predicted"/>
<dbReference type="EnsemblPlants" id="AVESA.00010b.r2.6CG1117050.1">
    <property type="protein sequence ID" value="AVESA.00010b.r2.6CG1117050.1.CDS.1"/>
    <property type="gene ID" value="AVESA.00010b.r2.6CG1117050"/>
</dbReference>
<protein>
    <submittedName>
        <fullName evidence="1">Uncharacterized protein</fullName>
    </submittedName>
</protein>
<accession>A0ACD5Z937</accession>
<organism evidence="1 2">
    <name type="scientific">Avena sativa</name>
    <name type="common">Oat</name>
    <dbReference type="NCBI Taxonomy" id="4498"/>
    <lineage>
        <taxon>Eukaryota</taxon>
        <taxon>Viridiplantae</taxon>
        <taxon>Streptophyta</taxon>
        <taxon>Embryophyta</taxon>
        <taxon>Tracheophyta</taxon>
        <taxon>Spermatophyta</taxon>
        <taxon>Magnoliopsida</taxon>
        <taxon>Liliopsida</taxon>
        <taxon>Poales</taxon>
        <taxon>Poaceae</taxon>
        <taxon>BOP clade</taxon>
        <taxon>Pooideae</taxon>
        <taxon>Poodae</taxon>
        <taxon>Poeae</taxon>
        <taxon>Poeae Chloroplast Group 1 (Aveneae type)</taxon>
        <taxon>Aveninae</taxon>
        <taxon>Avena</taxon>
    </lineage>
</organism>
<reference evidence="1" key="1">
    <citation type="submission" date="2021-05" db="EMBL/GenBank/DDBJ databases">
        <authorList>
            <person name="Scholz U."/>
            <person name="Mascher M."/>
            <person name="Fiebig A."/>
        </authorList>
    </citation>
    <scope>NUCLEOTIDE SEQUENCE [LARGE SCALE GENOMIC DNA]</scope>
</reference>
<keyword evidence="2" id="KW-1185">Reference proteome</keyword>
<reference evidence="1" key="2">
    <citation type="submission" date="2025-09" db="UniProtKB">
        <authorList>
            <consortium name="EnsemblPlants"/>
        </authorList>
    </citation>
    <scope>IDENTIFICATION</scope>
</reference>